<dbReference type="InterPro" id="IPR002035">
    <property type="entry name" value="VWF_A"/>
</dbReference>
<dbReference type="InterPro" id="IPR010734">
    <property type="entry name" value="Copine_C"/>
</dbReference>
<evidence type="ECO:0000313" key="6">
    <source>
        <dbReference type="Proteomes" id="UP001055712"/>
    </source>
</evidence>
<reference evidence="5" key="1">
    <citation type="journal article" date="2019" name="Plant J.">
        <title>Chlorella vulgaris genome assembly and annotation reveals the molecular basis for metabolic acclimation to high light conditions.</title>
        <authorList>
            <person name="Cecchin M."/>
            <person name="Marcolungo L."/>
            <person name="Rossato M."/>
            <person name="Girolomoni L."/>
            <person name="Cosentino E."/>
            <person name="Cuine S."/>
            <person name="Li-Beisson Y."/>
            <person name="Delledonne M."/>
            <person name="Ballottari M."/>
        </authorList>
    </citation>
    <scope>NUCLEOTIDE SEQUENCE</scope>
    <source>
        <strain evidence="5">211/11P</strain>
    </source>
</reference>
<dbReference type="PROSITE" id="PS50004">
    <property type="entry name" value="C2"/>
    <property type="match status" value="2"/>
</dbReference>
<evidence type="ECO:0000259" key="4">
    <source>
        <dbReference type="PROSITE" id="PS50004"/>
    </source>
</evidence>
<feature type="compositionally biased region" description="Low complexity" evidence="3">
    <location>
        <begin position="756"/>
        <end position="771"/>
    </location>
</feature>
<dbReference type="Pfam" id="PF00168">
    <property type="entry name" value="C2"/>
    <property type="match status" value="2"/>
</dbReference>
<comment type="caution">
    <text evidence="5">The sequence shown here is derived from an EMBL/GenBank/DDBJ whole genome shotgun (WGS) entry which is preliminary data.</text>
</comment>
<dbReference type="SMART" id="SM00327">
    <property type="entry name" value="VWA"/>
    <property type="match status" value="1"/>
</dbReference>
<evidence type="ECO:0000256" key="2">
    <source>
        <dbReference type="ARBA" id="ARBA00022737"/>
    </source>
</evidence>
<dbReference type="AlphaFoldDB" id="A0A9D4TLK3"/>
<dbReference type="InterPro" id="IPR000008">
    <property type="entry name" value="C2_dom"/>
</dbReference>
<sequence length="864" mass="87916">MGLFKALHNMANSVEDKKATTMSGLEAGDAAAAVAAMTGGSGSLVEIGIKARGLPDRDFLSKSDAMAVIFAADSGKAKNWNEVGRTDTVANSLAPEFRKPVRAAYSFERVQHMRIVIYDVDVKEKDNRKLKLKEQDFLAQGEFVLSNLLTAQGQRLTIPLSDKHGRPLPGCGAVLSAEQLANNNAVVQLSLAASKLENKDTWGKSDPFVRISKARANGEWFPVLKSEVVDNNLSPTWKPLKASMASLCNCDESRPLLLEVFDHDIDGSHDLIGRCETSLAKLQAAAAGGHGILLVNPKKASKPGYVSSGTLVVQGVSVLPRPSFLDYVQGGLELNFIVGIDFTASNGDPRHPSSLHYHGDRPTIYEDAISAVGAVLEHYDTDRMFPAFGFGGFLNGTTSHCFPLNGNPNNPEVAGVRGILDTYRHTLSTTQLSGPTLFAPLIKATSQIASQPAARLKYFVLLILTDGCIMDMEKTLEAVVAASNLPLSLLIVGVGNEDFRAMEALDGDKKRIKAPNGQKAARDCVQFCELRPNQRESVEGLAAKLLAELPGQVVEYFHEMRRTPPPPRMHAAQGAYGQAPPAAGGYPGQTPPATGGYPAQAPPAAGGYPGQAPPATGGYPGHAPPAAGGYPGQAPPATGGYPGHAPPAAGGYPGQTPPATGGYPGQAPPATGGYPGQAPPAAGGYPGQTPPATGGYPGQAPPAAGGYPGQTPPATGGYPGHAPPAAGGYPGQTPPATGGYPGHAPPAAGGYPGQTPPATGGYPGQASPATGGYPGAPPAQGGYPGAPPAAGGYPGAPPAAGGYPGAIPAQGSYPGAPPAAGGYPGAPPAQGGYPGAPPAAGGYPGAPAAGGHPGAPPAPGGWMC</sequence>
<dbReference type="SMART" id="SM00239">
    <property type="entry name" value="C2"/>
    <property type="match status" value="2"/>
</dbReference>
<dbReference type="PANTHER" id="PTHR10857">
    <property type="entry name" value="COPINE"/>
    <property type="match status" value="1"/>
</dbReference>
<feature type="region of interest" description="Disordered" evidence="3">
    <location>
        <begin position="813"/>
        <end position="864"/>
    </location>
</feature>
<dbReference type="InterPro" id="IPR036465">
    <property type="entry name" value="vWFA_dom_sf"/>
</dbReference>
<comment type="similarity">
    <text evidence="1">Belongs to the copine family.</text>
</comment>
<evidence type="ECO:0000256" key="3">
    <source>
        <dbReference type="SAM" id="MobiDB-lite"/>
    </source>
</evidence>
<feature type="compositionally biased region" description="Low complexity" evidence="3">
    <location>
        <begin position="571"/>
        <end position="584"/>
    </location>
</feature>
<dbReference type="InterPro" id="IPR037768">
    <property type="entry name" value="C2B_Copine"/>
</dbReference>
<dbReference type="OrthoDB" id="5855668at2759"/>
<proteinExistence type="inferred from homology"/>
<dbReference type="EMBL" id="SIDB01000009">
    <property type="protein sequence ID" value="KAI3428813.1"/>
    <property type="molecule type" value="Genomic_DNA"/>
</dbReference>
<feature type="domain" description="C2" evidence="4">
    <location>
        <begin position="163"/>
        <end position="293"/>
    </location>
</feature>
<dbReference type="Pfam" id="PF07002">
    <property type="entry name" value="Copine"/>
    <property type="match status" value="1"/>
</dbReference>
<keyword evidence="2" id="KW-0677">Repeat</keyword>
<dbReference type="SUPFAM" id="SSF53300">
    <property type="entry name" value="vWA-like"/>
    <property type="match status" value="1"/>
</dbReference>
<evidence type="ECO:0000313" key="5">
    <source>
        <dbReference type="EMBL" id="KAI3428813.1"/>
    </source>
</evidence>
<evidence type="ECO:0000256" key="1">
    <source>
        <dbReference type="ARBA" id="ARBA00009048"/>
    </source>
</evidence>
<dbReference type="CDD" id="cd04048">
    <property type="entry name" value="C2A_Copine"/>
    <property type="match status" value="1"/>
</dbReference>
<protein>
    <recommendedName>
        <fullName evidence="4">C2 domain-containing protein</fullName>
    </recommendedName>
</protein>
<feature type="compositionally biased region" description="Low complexity" evidence="3">
    <location>
        <begin position="838"/>
        <end position="850"/>
    </location>
</feature>
<dbReference type="PANTHER" id="PTHR10857:SF106">
    <property type="entry name" value="C2 DOMAIN-CONTAINING PROTEIN"/>
    <property type="match status" value="1"/>
</dbReference>
<keyword evidence="6" id="KW-1185">Reference proteome</keyword>
<dbReference type="InterPro" id="IPR045052">
    <property type="entry name" value="Copine"/>
</dbReference>
<accession>A0A9D4TLK3</accession>
<dbReference type="InterPro" id="IPR035892">
    <property type="entry name" value="C2_domain_sf"/>
</dbReference>
<feature type="region of interest" description="Disordered" evidence="3">
    <location>
        <begin position="561"/>
        <end position="787"/>
    </location>
</feature>
<name>A0A9D4TLK3_CHLVU</name>
<gene>
    <name evidence="5" type="ORF">D9Q98_007630</name>
</gene>
<dbReference type="Gene3D" id="2.60.40.150">
    <property type="entry name" value="C2 domain"/>
    <property type="match status" value="2"/>
</dbReference>
<dbReference type="GO" id="GO:0005886">
    <property type="term" value="C:plasma membrane"/>
    <property type="evidence" value="ECO:0007669"/>
    <property type="project" value="TreeGrafter"/>
</dbReference>
<dbReference type="Proteomes" id="UP001055712">
    <property type="component" value="Unassembled WGS sequence"/>
</dbReference>
<dbReference type="SUPFAM" id="SSF49562">
    <property type="entry name" value="C2 domain (Calcium/lipid-binding domain, CaLB)"/>
    <property type="match status" value="2"/>
</dbReference>
<feature type="compositionally biased region" description="Pro residues" evidence="3">
    <location>
        <begin position="854"/>
        <end position="864"/>
    </location>
</feature>
<organism evidence="5 6">
    <name type="scientific">Chlorella vulgaris</name>
    <name type="common">Green alga</name>
    <dbReference type="NCBI Taxonomy" id="3077"/>
    <lineage>
        <taxon>Eukaryota</taxon>
        <taxon>Viridiplantae</taxon>
        <taxon>Chlorophyta</taxon>
        <taxon>core chlorophytes</taxon>
        <taxon>Trebouxiophyceae</taxon>
        <taxon>Chlorellales</taxon>
        <taxon>Chlorellaceae</taxon>
        <taxon>Chlorella clade</taxon>
        <taxon>Chlorella</taxon>
    </lineage>
</organism>
<reference evidence="5" key="2">
    <citation type="submission" date="2020-11" db="EMBL/GenBank/DDBJ databases">
        <authorList>
            <person name="Cecchin M."/>
            <person name="Marcolungo L."/>
            <person name="Rossato M."/>
            <person name="Girolomoni L."/>
            <person name="Cosentino E."/>
            <person name="Cuine S."/>
            <person name="Li-Beisson Y."/>
            <person name="Delledonne M."/>
            <person name="Ballottari M."/>
        </authorList>
    </citation>
    <scope>NUCLEOTIDE SEQUENCE</scope>
    <source>
        <strain evidence="5">211/11P</strain>
        <tissue evidence="5">Whole cell</tissue>
    </source>
</reference>
<feature type="compositionally biased region" description="Low complexity" evidence="3">
    <location>
        <begin position="591"/>
        <end position="606"/>
    </location>
</feature>
<dbReference type="GO" id="GO:0071277">
    <property type="term" value="P:cellular response to calcium ion"/>
    <property type="evidence" value="ECO:0007669"/>
    <property type="project" value="TreeGrafter"/>
</dbReference>
<feature type="domain" description="C2" evidence="4">
    <location>
        <begin position="26"/>
        <end position="158"/>
    </location>
</feature>
<dbReference type="GO" id="GO:0005544">
    <property type="term" value="F:calcium-dependent phospholipid binding"/>
    <property type="evidence" value="ECO:0007669"/>
    <property type="project" value="InterPro"/>
</dbReference>
<dbReference type="CDD" id="cd04047">
    <property type="entry name" value="C2B_Copine"/>
    <property type="match status" value="1"/>
</dbReference>